<organism evidence="1 2">
    <name type="scientific">Populus alba x Populus x berolinensis</name>
    <dbReference type="NCBI Taxonomy" id="444605"/>
    <lineage>
        <taxon>Eukaryota</taxon>
        <taxon>Viridiplantae</taxon>
        <taxon>Streptophyta</taxon>
        <taxon>Embryophyta</taxon>
        <taxon>Tracheophyta</taxon>
        <taxon>Spermatophyta</taxon>
        <taxon>Magnoliopsida</taxon>
        <taxon>eudicotyledons</taxon>
        <taxon>Gunneridae</taxon>
        <taxon>Pentapetalae</taxon>
        <taxon>rosids</taxon>
        <taxon>fabids</taxon>
        <taxon>Malpighiales</taxon>
        <taxon>Salicaceae</taxon>
        <taxon>Saliceae</taxon>
        <taxon>Populus</taxon>
    </lineage>
</organism>
<accession>A0AAD6QIJ3</accession>
<sequence>MAGLFGNQAAIYVDVRPRYPSEWFSMLAALTPDHSLAWDVGTGNGQAAVGVSSLSVSHSLKLQLNKLRDEQS</sequence>
<keyword evidence="2" id="KW-1185">Reference proteome</keyword>
<comment type="caution">
    <text evidence="1">The sequence shown here is derived from an EMBL/GenBank/DDBJ whole genome shotgun (WGS) entry which is preliminary data.</text>
</comment>
<name>A0AAD6QIJ3_9ROSI</name>
<protein>
    <submittedName>
        <fullName evidence="1">Uncharacterized protein</fullName>
    </submittedName>
</protein>
<reference evidence="1" key="1">
    <citation type="journal article" date="2023" name="Mol. Ecol. Resour.">
        <title>Chromosome-level genome assembly of a triploid poplar Populus alba 'Berolinensis'.</title>
        <authorList>
            <person name="Chen S."/>
            <person name="Yu Y."/>
            <person name="Wang X."/>
            <person name="Wang S."/>
            <person name="Zhang T."/>
            <person name="Zhou Y."/>
            <person name="He R."/>
            <person name="Meng N."/>
            <person name="Wang Y."/>
            <person name="Liu W."/>
            <person name="Liu Z."/>
            <person name="Liu J."/>
            <person name="Guo Q."/>
            <person name="Huang H."/>
            <person name="Sederoff R.R."/>
            <person name="Wang G."/>
            <person name="Qu G."/>
            <person name="Chen S."/>
        </authorList>
    </citation>
    <scope>NUCLEOTIDE SEQUENCE</scope>
    <source>
        <strain evidence="1">SC-2020</strain>
    </source>
</reference>
<dbReference type="PANTHER" id="PTHR45180:SF1">
    <property type="entry name" value="OS01G0307686 PROTEIN"/>
    <property type="match status" value="1"/>
</dbReference>
<dbReference type="Gene3D" id="3.40.50.150">
    <property type="entry name" value="Vaccinia Virus protein VP39"/>
    <property type="match status" value="1"/>
</dbReference>
<evidence type="ECO:0000313" key="1">
    <source>
        <dbReference type="EMBL" id="KAJ6991042.1"/>
    </source>
</evidence>
<dbReference type="PANTHER" id="PTHR45180">
    <property type="entry name" value="OS01G0307686 PROTEIN"/>
    <property type="match status" value="1"/>
</dbReference>
<dbReference type="EMBL" id="JAQIZT010000007">
    <property type="protein sequence ID" value="KAJ6991042.1"/>
    <property type="molecule type" value="Genomic_DNA"/>
</dbReference>
<dbReference type="Proteomes" id="UP001164929">
    <property type="component" value="Chromosome 7"/>
</dbReference>
<dbReference type="AlphaFoldDB" id="A0AAD6QIJ3"/>
<proteinExistence type="predicted"/>
<dbReference type="InterPro" id="IPR029063">
    <property type="entry name" value="SAM-dependent_MTases_sf"/>
</dbReference>
<gene>
    <name evidence="1" type="ORF">NC653_019304</name>
</gene>
<evidence type="ECO:0000313" key="2">
    <source>
        <dbReference type="Proteomes" id="UP001164929"/>
    </source>
</evidence>